<proteinExistence type="predicted"/>
<gene>
    <name evidence="1" type="ORF">GCM10025868_00240</name>
    <name evidence="2" type="ORF">GCM10025868_46040</name>
</gene>
<comment type="caution">
    <text evidence="1">The sequence shown here is derived from an EMBL/GenBank/DDBJ whole genome shotgun (WGS) entry which is preliminary data.</text>
</comment>
<name>A0ABQ6JBF5_9ACTN</name>
<evidence type="ECO:0000313" key="3">
    <source>
        <dbReference type="Proteomes" id="UP001157017"/>
    </source>
</evidence>
<dbReference type="EMBL" id="BSUZ01000001">
    <property type="protein sequence ID" value="GMA84774.1"/>
    <property type="molecule type" value="Genomic_DNA"/>
</dbReference>
<evidence type="ECO:0000313" key="1">
    <source>
        <dbReference type="EMBL" id="GMA84774.1"/>
    </source>
</evidence>
<dbReference type="EMBL" id="BSUZ01000001">
    <property type="protein sequence ID" value="GMA89354.1"/>
    <property type="molecule type" value="Genomic_DNA"/>
</dbReference>
<reference evidence="1" key="3">
    <citation type="submission" date="2023-02" db="EMBL/GenBank/DDBJ databases">
        <authorList>
            <person name="Sun Q."/>
            <person name="Mori K."/>
        </authorList>
    </citation>
    <scope>NUCLEOTIDE SEQUENCE</scope>
    <source>
        <strain evidence="1">NBRC 108730</strain>
    </source>
</reference>
<keyword evidence="3" id="KW-1185">Reference proteome</keyword>
<protein>
    <submittedName>
        <fullName evidence="1">Uncharacterized protein</fullName>
    </submittedName>
</protein>
<sequence>MTWSLTAAQVRLVVCSVNEWSYYAFGCDQCGDEIRKPAGKDVQSLLKTGGVAVERWVVPAEALEEKSGPAIAYDDVLDFALRLQSIDAPVAALSAMRPGAPA</sequence>
<organism evidence="1 3">
    <name type="scientific">Angustibacter aerolatus</name>
    <dbReference type="NCBI Taxonomy" id="1162965"/>
    <lineage>
        <taxon>Bacteria</taxon>
        <taxon>Bacillati</taxon>
        <taxon>Actinomycetota</taxon>
        <taxon>Actinomycetes</taxon>
        <taxon>Kineosporiales</taxon>
        <taxon>Kineosporiaceae</taxon>
    </lineage>
</organism>
<dbReference type="Proteomes" id="UP001157017">
    <property type="component" value="Unassembled WGS sequence"/>
</dbReference>
<reference evidence="1" key="1">
    <citation type="journal article" date="2014" name="Int. J. Syst. Evol. Microbiol.">
        <title>Complete genome of a new Firmicutes species belonging to the dominant human colonic microbiota ('Ruminococcus bicirculans') reveals two chromosomes and a selective capacity to utilize plant glucans.</title>
        <authorList>
            <consortium name="NISC Comparative Sequencing Program"/>
            <person name="Wegmann U."/>
            <person name="Louis P."/>
            <person name="Goesmann A."/>
            <person name="Henrissat B."/>
            <person name="Duncan S.H."/>
            <person name="Flint H.J."/>
        </authorList>
    </citation>
    <scope>NUCLEOTIDE SEQUENCE</scope>
    <source>
        <strain evidence="1">NBRC 108730</strain>
    </source>
</reference>
<accession>A0ABQ6JBF5</accession>
<evidence type="ECO:0000313" key="2">
    <source>
        <dbReference type="EMBL" id="GMA89354.1"/>
    </source>
</evidence>
<reference evidence="3" key="2">
    <citation type="journal article" date="2019" name="Int. J. Syst. Evol. Microbiol.">
        <title>The Global Catalogue of Microorganisms (GCM) 10K type strain sequencing project: providing services to taxonomists for standard genome sequencing and annotation.</title>
        <authorList>
            <consortium name="The Broad Institute Genomics Platform"/>
            <consortium name="The Broad Institute Genome Sequencing Center for Infectious Disease"/>
            <person name="Wu L."/>
            <person name="Ma J."/>
        </authorList>
    </citation>
    <scope>NUCLEOTIDE SEQUENCE [LARGE SCALE GENOMIC DNA]</scope>
    <source>
        <strain evidence="3">NBRC 108730</strain>
    </source>
</reference>